<keyword evidence="3" id="KW-0805">Transcription regulation</keyword>
<protein>
    <recommendedName>
        <fullName evidence="10">Breast cancer metastasis-suppressor 1-like protein</fullName>
    </recommendedName>
</protein>
<keyword evidence="4" id="KW-0804">Transcription</keyword>
<evidence type="ECO:0000256" key="3">
    <source>
        <dbReference type="ARBA" id="ARBA00023015"/>
    </source>
</evidence>
<sequence length="318" mass="37216">MPSINEMGCDSEPEDMEEEMSITYSDKSEEEESESGSSGSDDDSSEFDELDCDRRRTVCMEDMDDLESQFTNLRDQLYSERVEQVEYKLTEVKLEAANEYLNPLHDLDQMKGRKLRIASVLRELRMENIRNKLQSEEKASRENHESEKSLLRDLMKADLDEKIRRLEEDRHNIDLTTELWNESRILKQKGKKPDSTHSDRKKKPVAVSGPYIIYMLREDDILDDWTAIMKARGASARRKSDGRTSHSAKYEEGKLRYDGRTFHKKDQILIENREDSPVSARITAIDAREVWVRRHDGTKSKLLLHNLEKGKYTIQHVR</sequence>
<evidence type="ECO:0000256" key="1">
    <source>
        <dbReference type="ARBA" id="ARBA00004123"/>
    </source>
</evidence>
<dbReference type="AlphaFoldDB" id="A0A7M7PS79"/>
<dbReference type="PANTHER" id="PTHR21964">
    <property type="entry name" value="BREAST CANCER METASTASIS-SUPPRESSOR 1"/>
    <property type="match status" value="1"/>
</dbReference>
<dbReference type="Pfam" id="PF08598">
    <property type="entry name" value="Sds3"/>
    <property type="match status" value="1"/>
</dbReference>
<evidence type="ECO:0000256" key="4">
    <source>
        <dbReference type="ARBA" id="ARBA00023163"/>
    </source>
</evidence>
<dbReference type="FunCoup" id="A0A7M7PS79">
    <property type="interactions" value="859"/>
</dbReference>
<evidence type="ECO:0000256" key="2">
    <source>
        <dbReference type="ARBA" id="ARBA00022491"/>
    </source>
</evidence>
<evidence type="ECO:0000313" key="9">
    <source>
        <dbReference type="Proteomes" id="UP000007110"/>
    </source>
</evidence>
<dbReference type="CTD" id="84312"/>
<dbReference type="Gene3D" id="1.20.5.1500">
    <property type="match status" value="1"/>
</dbReference>
<dbReference type="RefSeq" id="XP_030854776.1">
    <property type="nucleotide sequence ID" value="XM_030998916.1"/>
</dbReference>
<dbReference type="GeneID" id="574738"/>
<reference evidence="8" key="2">
    <citation type="submission" date="2021-01" db="UniProtKB">
        <authorList>
            <consortium name="EnsemblMetazoa"/>
        </authorList>
    </citation>
    <scope>IDENTIFICATION</scope>
</reference>
<feature type="compositionally biased region" description="Acidic residues" evidence="7">
    <location>
        <begin position="28"/>
        <end position="49"/>
    </location>
</feature>
<organism evidence="8 9">
    <name type="scientific">Strongylocentrotus purpuratus</name>
    <name type="common">Purple sea urchin</name>
    <dbReference type="NCBI Taxonomy" id="7668"/>
    <lineage>
        <taxon>Eukaryota</taxon>
        <taxon>Metazoa</taxon>
        <taxon>Echinodermata</taxon>
        <taxon>Eleutherozoa</taxon>
        <taxon>Echinozoa</taxon>
        <taxon>Echinoidea</taxon>
        <taxon>Euechinoidea</taxon>
        <taxon>Echinacea</taxon>
        <taxon>Camarodonta</taxon>
        <taxon>Echinidea</taxon>
        <taxon>Strongylocentrotidae</taxon>
        <taxon>Strongylocentrotus</taxon>
    </lineage>
</organism>
<keyword evidence="9" id="KW-1185">Reference proteome</keyword>
<accession>A0A7M7PS79</accession>
<comment type="subcellular location">
    <subcellularLocation>
        <location evidence="1">Nucleus</location>
    </subcellularLocation>
</comment>
<comment type="similarity">
    <text evidence="6">Belongs to the BRMS1 family.</text>
</comment>
<evidence type="ECO:0000256" key="6">
    <source>
        <dbReference type="ARBA" id="ARBA00038256"/>
    </source>
</evidence>
<keyword evidence="5" id="KW-0539">Nucleus</keyword>
<name>A0A7M7PS79_STRPU</name>
<dbReference type="OMA" id="XIYRELC"/>
<keyword evidence="2" id="KW-0678">Repressor</keyword>
<evidence type="ECO:0000313" key="8">
    <source>
        <dbReference type="EnsemblMetazoa" id="XP_030854776"/>
    </source>
</evidence>
<evidence type="ECO:0008006" key="10">
    <source>
        <dbReference type="Google" id="ProtNLM"/>
    </source>
</evidence>
<dbReference type="GO" id="GO:0070822">
    <property type="term" value="C:Sin3-type complex"/>
    <property type="evidence" value="ECO:0000318"/>
    <property type="project" value="GO_Central"/>
</dbReference>
<dbReference type="KEGG" id="spu:574738"/>
<proteinExistence type="inferred from homology"/>
<dbReference type="GO" id="GO:0000122">
    <property type="term" value="P:negative regulation of transcription by RNA polymerase II"/>
    <property type="evidence" value="ECO:0000318"/>
    <property type="project" value="GO_Central"/>
</dbReference>
<dbReference type="InParanoid" id="A0A7M7PS79"/>
<dbReference type="SMART" id="SM01401">
    <property type="entry name" value="Sds3"/>
    <property type="match status" value="1"/>
</dbReference>
<dbReference type="OrthoDB" id="20886at2759"/>
<evidence type="ECO:0000256" key="5">
    <source>
        <dbReference type="ARBA" id="ARBA00023242"/>
    </source>
</evidence>
<dbReference type="FunFam" id="1.20.5.1500:FF:000002">
    <property type="entry name" value="breast cancer metastasis-suppressor 1-like protein-A"/>
    <property type="match status" value="1"/>
</dbReference>
<reference evidence="9" key="1">
    <citation type="submission" date="2015-02" db="EMBL/GenBank/DDBJ databases">
        <title>Genome sequencing for Strongylocentrotus purpuratus.</title>
        <authorList>
            <person name="Murali S."/>
            <person name="Liu Y."/>
            <person name="Vee V."/>
            <person name="English A."/>
            <person name="Wang M."/>
            <person name="Skinner E."/>
            <person name="Han Y."/>
            <person name="Muzny D.M."/>
            <person name="Worley K.C."/>
            <person name="Gibbs R.A."/>
        </authorList>
    </citation>
    <scope>NUCLEOTIDE SEQUENCE</scope>
</reference>
<dbReference type="InterPro" id="IPR013907">
    <property type="entry name" value="Sds3"/>
</dbReference>
<feature type="region of interest" description="Disordered" evidence="7">
    <location>
        <begin position="1"/>
        <end position="49"/>
    </location>
</feature>
<feature type="compositionally biased region" description="Acidic residues" evidence="7">
    <location>
        <begin position="9"/>
        <end position="20"/>
    </location>
</feature>
<dbReference type="Proteomes" id="UP000007110">
    <property type="component" value="Unassembled WGS sequence"/>
</dbReference>
<evidence type="ECO:0000256" key="7">
    <source>
        <dbReference type="SAM" id="MobiDB-lite"/>
    </source>
</evidence>
<dbReference type="GO" id="GO:0042826">
    <property type="term" value="F:histone deacetylase binding"/>
    <property type="evidence" value="ECO:0000318"/>
    <property type="project" value="GO_Central"/>
</dbReference>
<dbReference type="EnsemblMetazoa" id="XM_030998916">
    <property type="protein sequence ID" value="XP_030854776"/>
    <property type="gene ID" value="LOC574738"/>
</dbReference>